<dbReference type="InterPro" id="IPR008422">
    <property type="entry name" value="KN_HD"/>
</dbReference>
<comment type="caution">
    <text evidence="9">The sequence shown here is derived from an EMBL/GenBank/DDBJ whole genome shotgun (WGS) entry which is preliminary data.</text>
</comment>
<dbReference type="Proteomes" id="UP001050691">
    <property type="component" value="Unassembled WGS sequence"/>
</dbReference>
<evidence type="ECO:0000256" key="3">
    <source>
        <dbReference type="ARBA" id="ARBA00023155"/>
    </source>
</evidence>
<dbReference type="CDD" id="cd00086">
    <property type="entry name" value="homeodomain"/>
    <property type="match status" value="1"/>
</dbReference>
<feature type="compositionally biased region" description="Low complexity" evidence="7">
    <location>
        <begin position="450"/>
        <end position="465"/>
    </location>
</feature>
<dbReference type="GO" id="GO:0006355">
    <property type="term" value="P:regulation of DNA-templated transcription"/>
    <property type="evidence" value="ECO:0007669"/>
    <property type="project" value="InterPro"/>
</dbReference>
<evidence type="ECO:0000259" key="8">
    <source>
        <dbReference type="PROSITE" id="PS50071"/>
    </source>
</evidence>
<dbReference type="InterPro" id="IPR001356">
    <property type="entry name" value="HD"/>
</dbReference>
<keyword evidence="6" id="KW-0175">Coiled coil</keyword>
<dbReference type="Pfam" id="PF05920">
    <property type="entry name" value="Homeobox_KN"/>
    <property type="match status" value="1"/>
</dbReference>
<evidence type="ECO:0000256" key="6">
    <source>
        <dbReference type="SAM" id="Coils"/>
    </source>
</evidence>
<feature type="region of interest" description="Disordered" evidence="7">
    <location>
        <begin position="260"/>
        <end position="317"/>
    </location>
</feature>
<protein>
    <recommendedName>
        <fullName evidence="8">Homeobox domain-containing protein</fullName>
    </recommendedName>
</protein>
<comment type="similarity">
    <text evidence="1">Belongs to the TALE/M-ATYP homeobox family.</text>
</comment>
<evidence type="ECO:0000256" key="2">
    <source>
        <dbReference type="ARBA" id="ARBA00023125"/>
    </source>
</evidence>
<gene>
    <name evidence="9" type="ORF">Clacol_003952</name>
</gene>
<dbReference type="SUPFAM" id="SSF46689">
    <property type="entry name" value="Homeodomain-like"/>
    <property type="match status" value="1"/>
</dbReference>
<dbReference type="GO" id="GO:0005634">
    <property type="term" value="C:nucleus"/>
    <property type="evidence" value="ECO:0007669"/>
    <property type="project" value="UniProtKB-SubCell"/>
</dbReference>
<accession>A0AAV5A987</accession>
<proteinExistence type="inferred from homology"/>
<dbReference type="AlphaFoldDB" id="A0AAV5A987"/>
<feature type="compositionally biased region" description="Polar residues" evidence="7">
    <location>
        <begin position="74"/>
        <end position="86"/>
    </location>
</feature>
<feature type="compositionally biased region" description="Polar residues" evidence="7">
    <location>
        <begin position="375"/>
        <end position="385"/>
    </location>
</feature>
<evidence type="ECO:0000313" key="10">
    <source>
        <dbReference type="Proteomes" id="UP001050691"/>
    </source>
</evidence>
<evidence type="ECO:0000313" key="9">
    <source>
        <dbReference type="EMBL" id="GJJ09728.1"/>
    </source>
</evidence>
<comment type="subcellular location">
    <subcellularLocation>
        <location evidence="5">Nucleus</location>
    </subcellularLocation>
</comment>
<feature type="region of interest" description="Disordered" evidence="7">
    <location>
        <begin position="62"/>
        <end position="110"/>
    </location>
</feature>
<keyword evidence="3 5" id="KW-0371">Homeobox</keyword>
<keyword evidence="10" id="KW-1185">Reference proteome</keyword>
<feature type="compositionally biased region" description="Polar residues" evidence="7">
    <location>
        <begin position="94"/>
        <end position="106"/>
    </location>
</feature>
<feature type="DNA-binding region" description="Homeobox" evidence="5">
    <location>
        <begin position="125"/>
        <end position="171"/>
    </location>
</feature>
<keyword evidence="2 5" id="KW-0238">DNA-binding</keyword>
<feature type="compositionally biased region" description="Low complexity" evidence="7">
    <location>
        <begin position="290"/>
        <end position="299"/>
    </location>
</feature>
<organism evidence="9 10">
    <name type="scientific">Clathrus columnatus</name>
    <dbReference type="NCBI Taxonomy" id="1419009"/>
    <lineage>
        <taxon>Eukaryota</taxon>
        <taxon>Fungi</taxon>
        <taxon>Dikarya</taxon>
        <taxon>Basidiomycota</taxon>
        <taxon>Agaricomycotina</taxon>
        <taxon>Agaricomycetes</taxon>
        <taxon>Phallomycetidae</taxon>
        <taxon>Phallales</taxon>
        <taxon>Clathraceae</taxon>
        <taxon>Clathrus</taxon>
    </lineage>
</organism>
<evidence type="ECO:0000256" key="4">
    <source>
        <dbReference type="ARBA" id="ARBA00023242"/>
    </source>
</evidence>
<sequence length="769" mass="84960">MQDSAHIVESITTQNEAGLPHVIANSLDLSSIIAQSFLEVETISSKLQSNLVTQFDEILRLSSPPPTSRKSKPFLQNTRFPTSLSIPSDLDESIATSNEPSGSQHGRFSDPSPLPEFIEHAYKFFTANIHNPYPTREEKQSIVDSSNSARVTLTSVSNWFTNARRRCGWAEILKNRFGGNRDRMIDFAKRIFIDKTPSPLIDAQIVAEFMEMKESIETMYEKKTRTSAWIEDLGSLDYLIRTTSSKKHFEDDSKGYRHKKVQNHLSVEVDKGTRRRPRDQGHDTNNMRPASSSFFLSSSDDADEDEESSSGFMSVTNGKRKNCHEDYGFLGIRNISPASSLSSISFVSDSSDARAPSLSWSDSGDEGRPHKRSRSNLSTPTSFSPMSPELLFPLDEPFTPSTLPVTPTRGQKRPYTDVDATPRAKRMRSDTAQTAQNTSLAIPTPTYHISEPVSSPTSSSPTSATVLRRRSSFAPIDFDSLLSLSSHDPQPVEITPPDASVPLEVGLFDWSNLLDSFDFTGSSEEVGMGNFSIDNKGPGEGYSQMLQFISNNGAESQTETFDLIVSPPEQDEIELDAGIEDSQSVFPLLSAPPQFIPEQSPPPAPLSDVPLPDLQVDLSSFELTSSWPQSQPQISLTETSDMMPEGRTLDLSGLMSGLLSTQTIENFGFDYSIRAPVLTVANAPFSIPPSPSVTSSTWVSPSTQVAEPLPTATCSAPKNETIDLTGKDLALVEKALKKEFKRRELEEKKAALEKERMRLEELEKELEDD</sequence>
<evidence type="ECO:0000256" key="5">
    <source>
        <dbReference type="PROSITE-ProRule" id="PRU00108"/>
    </source>
</evidence>
<dbReference type="InterPro" id="IPR009057">
    <property type="entry name" value="Homeodomain-like_sf"/>
</dbReference>
<name>A0AAV5A987_9AGAM</name>
<feature type="coiled-coil region" evidence="6">
    <location>
        <begin position="735"/>
        <end position="769"/>
    </location>
</feature>
<feature type="region of interest" description="Disordered" evidence="7">
    <location>
        <begin position="352"/>
        <end position="389"/>
    </location>
</feature>
<dbReference type="PROSITE" id="PS50071">
    <property type="entry name" value="HOMEOBOX_2"/>
    <property type="match status" value="1"/>
</dbReference>
<dbReference type="GO" id="GO:0003677">
    <property type="term" value="F:DNA binding"/>
    <property type="evidence" value="ECO:0007669"/>
    <property type="project" value="UniProtKB-UniRule"/>
</dbReference>
<feature type="region of interest" description="Disordered" evidence="7">
    <location>
        <begin position="445"/>
        <end position="466"/>
    </location>
</feature>
<feature type="compositionally biased region" description="Basic and acidic residues" evidence="7">
    <location>
        <begin position="267"/>
        <end position="282"/>
    </location>
</feature>
<dbReference type="EMBL" id="BPWL01000004">
    <property type="protein sequence ID" value="GJJ09728.1"/>
    <property type="molecule type" value="Genomic_DNA"/>
</dbReference>
<feature type="domain" description="Homeobox" evidence="8">
    <location>
        <begin position="123"/>
        <end position="170"/>
    </location>
</feature>
<dbReference type="Gene3D" id="1.10.10.60">
    <property type="entry name" value="Homeodomain-like"/>
    <property type="match status" value="1"/>
</dbReference>
<evidence type="ECO:0000256" key="7">
    <source>
        <dbReference type="SAM" id="MobiDB-lite"/>
    </source>
</evidence>
<evidence type="ECO:0000256" key="1">
    <source>
        <dbReference type="ARBA" id="ARBA00005800"/>
    </source>
</evidence>
<keyword evidence="4 5" id="KW-0539">Nucleus</keyword>
<reference evidence="9" key="1">
    <citation type="submission" date="2021-10" db="EMBL/GenBank/DDBJ databases">
        <title>De novo Genome Assembly of Clathrus columnatus (Basidiomycota, Fungi) Using Illumina and Nanopore Sequence Data.</title>
        <authorList>
            <person name="Ogiso-Tanaka E."/>
            <person name="Itagaki H."/>
            <person name="Hosoya T."/>
            <person name="Hosaka K."/>
        </authorList>
    </citation>
    <scope>NUCLEOTIDE SEQUENCE</scope>
    <source>
        <strain evidence="9">MO-923</strain>
    </source>
</reference>